<feature type="transmembrane region" description="Helical" evidence="6">
    <location>
        <begin position="25"/>
        <end position="49"/>
    </location>
</feature>
<organism evidence="7 8">
    <name type="scientific">Thermosulfurimonas marina</name>
    <dbReference type="NCBI Taxonomy" id="2047767"/>
    <lineage>
        <taxon>Bacteria</taxon>
        <taxon>Pseudomonadati</taxon>
        <taxon>Thermodesulfobacteriota</taxon>
        <taxon>Thermodesulfobacteria</taxon>
        <taxon>Thermodesulfobacteriales</taxon>
        <taxon>Thermodesulfobacteriaceae</taxon>
        <taxon>Thermosulfurimonas</taxon>
    </lineage>
</organism>
<feature type="transmembrane region" description="Helical" evidence="6">
    <location>
        <begin position="164"/>
        <end position="185"/>
    </location>
</feature>
<dbReference type="InterPro" id="IPR036388">
    <property type="entry name" value="WH-like_DNA-bd_sf"/>
</dbReference>
<feature type="transmembrane region" description="Helical" evidence="6">
    <location>
        <begin position="192"/>
        <end position="216"/>
    </location>
</feature>
<keyword evidence="8" id="KW-1185">Reference proteome</keyword>
<evidence type="ECO:0000256" key="4">
    <source>
        <dbReference type="ARBA" id="ARBA00022989"/>
    </source>
</evidence>
<accession>A0A6H1WT11</accession>
<protein>
    <submittedName>
        <fullName evidence="7">YihY family inner membrane protein</fullName>
    </submittedName>
</protein>
<reference evidence="7 8" key="1">
    <citation type="submission" date="2019-08" db="EMBL/GenBank/DDBJ databases">
        <title>Complete genome sequence of Thermosulfurimonas marina SU872T, an anaerobic thermophilic chemolithoautotrophic bacterium isolated from a shallow marine hydrothermal vent.</title>
        <authorList>
            <person name="Allioux M."/>
            <person name="Jebbar M."/>
            <person name="Slobodkina G."/>
            <person name="Slobodkin A."/>
            <person name="Moalic Y."/>
            <person name="Frolova A."/>
            <person name="Shao Z."/>
            <person name="Alain K."/>
        </authorList>
    </citation>
    <scope>NUCLEOTIDE SEQUENCE [LARGE SCALE GENOMIC DNA]</scope>
    <source>
        <strain evidence="7 8">SU872</strain>
    </source>
</reference>
<dbReference type="Gene3D" id="1.10.10.10">
    <property type="entry name" value="Winged helix-like DNA-binding domain superfamily/Winged helix DNA-binding domain"/>
    <property type="match status" value="1"/>
</dbReference>
<evidence type="ECO:0000256" key="2">
    <source>
        <dbReference type="ARBA" id="ARBA00022475"/>
    </source>
</evidence>
<dbReference type="Proteomes" id="UP000501253">
    <property type="component" value="Chromosome"/>
</dbReference>
<keyword evidence="5 6" id="KW-0472">Membrane</keyword>
<dbReference type="Pfam" id="PF03631">
    <property type="entry name" value="Virul_fac_BrkB"/>
    <property type="match status" value="1"/>
</dbReference>
<dbReference type="PANTHER" id="PTHR30213:SF0">
    <property type="entry name" value="UPF0761 MEMBRANE PROTEIN YIHY"/>
    <property type="match status" value="1"/>
</dbReference>
<feature type="transmembrane region" description="Helical" evidence="6">
    <location>
        <begin position="129"/>
        <end position="152"/>
    </location>
</feature>
<proteinExistence type="predicted"/>
<dbReference type="EMBL" id="CP042909">
    <property type="protein sequence ID" value="QJA06310.1"/>
    <property type="molecule type" value="Genomic_DNA"/>
</dbReference>
<sequence>MWRFIFWKTVWQRFSEDRALTEAQALTYTTLFSLIPLLALAFAVARLFIQAEDLIARSEELLSRFLNPAAIDTVQQTLFNLLEKAQRAPLGKASMLIFLTMIVGLLMQTEGVLNRIFRVTRPRSIPQKITAYWMILTLGPVLMILPPAASFYLAHFSHQRLATWLLKILYVLTVCLFFSGLYFYLPNRRVKLAATLFGGAVAGFLWLTAAYLYTFYTAKAVAYSKLYGSLSALPFFLLWLFISWAITLFGAEAAAVYEEKEWLGNGYRLPREVVAVALALELAQACETGQAPLPLADLARNLRISPGEVEEVVEALEARGLLVRTEEGLLLTCSPQKLSLREIVSPVAGALPESPPEPANLRRAYLLFKEREKILEKTLAEA</sequence>
<keyword evidence="4 6" id="KW-1133">Transmembrane helix</keyword>
<dbReference type="RefSeq" id="WP_168719658.1">
    <property type="nucleotide sequence ID" value="NZ_CP042909.1"/>
</dbReference>
<dbReference type="GO" id="GO:0005886">
    <property type="term" value="C:plasma membrane"/>
    <property type="evidence" value="ECO:0007669"/>
    <property type="project" value="UniProtKB-SubCell"/>
</dbReference>
<dbReference type="InterPro" id="IPR017039">
    <property type="entry name" value="Virul_fac_BrkB"/>
</dbReference>
<dbReference type="KEGG" id="tmai:FVE67_05590"/>
<dbReference type="AlphaFoldDB" id="A0A6H1WT11"/>
<name>A0A6H1WT11_9BACT</name>
<keyword evidence="3 6" id="KW-0812">Transmembrane</keyword>
<dbReference type="NCBIfam" id="TIGR00765">
    <property type="entry name" value="yihY_not_rbn"/>
    <property type="match status" value="1"/>
</dbReference>
<evidence type="ECO:0000256" key="6">
    <source>
        <dbReference type="SAM" id="Phobius"/>
    </source>
</evidence>
<evidence type="ECO:0000256" key="5">
    <source>
        <dbReference type="ARBA" id="ARBA00023136"/>
    </source>
</evidence>
<evidence type="ECO:0000256" key="1">
    <source>
        <dbReference type="ARBA" id="ARBA00004651"/>
    </source>
</evidence>
<evidence type="ECO:0000256" key="3">
    <source>
        <dbReference type="ARBA" id="ARBA00022692"/>
    </source>
</evidence>
<feature type="transmembrane region" description="Helical" evidence="6">
    <location>
        <begin position="94"/>
        <end position="117"/>
    </location>
</feature>
<evidence type="ECO:0000313" key="7">
    <source>
        <dbReference type="EMBL" id="QJA06310.1"/>
    </source>
</evidence>
<gene>
    <name evidence="7" type="ORF">FVE67_05590</name>
</gene>
<dbReference type="SUPFAM" id="SSF46785">
    <property type="entry name" value="Winged helix' DNA-binding domain"/>
    <property type="match status" value="1"/>
</dbReference>
<dbReference type="PANTHER" id="PTHR30213">
    <property type="entry name" value="INNER MEMBRANE PROTEIN YHJD"/>
    <property type="match status" value="1"/>
</dbReference>
<evidence type="ECO:0000313" key="8">
    <source>
        <dbReference type="Proteomes" id="UP000501253"/>
    </source>
</evidence>
<dbReference type="InterPro" id="IPR036390">
    <property type="entry name" value="WH_DNA-bd_sf"/>
</dbReference>
<comment type="subcellular location">
    <subcellularLocation>
        <location evidence="1">Cell membrane</location>
        <topology evidence="1">Multi-pass membrane protein</topology>
    </subcellularLocation>
</comment>
<keyword evidence="2" id="KW-1003">Cell membrane</keyword>
<feature type="transmembrane region" description="Helical" evidence="6">
    <location>
        <begin position="236"/>
        <end position="257"/>
    </location>
</feature>